<dbReference type="OrthoDB" id="79687at2759"/>
<evidence type="ECO:0000313" key="2">
    <source>
        <dbReference type="Proteomes" id="UP000051952"/>
    </source>
</evidence>
<protein>
    <recommendedName>
        <fullName evidence="3">Protein kinase domain-containing protein</fullName>
    </recommendedName>
</protein>
<organism evidence="1 2">
    <name type="scientific">Bodo saltans</name>
    <name type="common">Flagellated protozoan</name>
    <dbReference type="NCBI Taxonomy" id="75058"/>
    <lineage>
        <taxon>Eukaryota</taxon>
        <taxon>Discoba</taxon>
        <taxon>Euglenozoa</taxon>
        <taxon>Kinetoplastea</taxon>
        <taxon>Metakinetoplastina</taxon>
        <taxon>Eubodonida</taxon>
        <taxon>Bodonidae</taxon>
        <taxon>Bodo</taxon>
    </lineage>
</organism>
<dbReference type="Gene3D" id="3.30.200.20">
    <property type="entry name" value="Phosphorylase Kinase, domain 1"/>
    <property type="match status" value="1"/>
</dbReference>
<evidence type="ECO:0000313" key="1">
    <source>
        <dbReference type="EMBL" id="CUG91272.1"/>
    </source>
</evidence>
<dbReference type="VEuPathDB" id="TriTrypDB:BSAL_31060"/>
<dbReference type="AlphaFoldDB" id="A0A0S4JM21"/>
<evidence type="ECO:0008006" key="3">
    <source>
        <dbReference type="Google" id="ProtNLM"/>
    </source>
</evidence>
<name>A0A0S4JM21_BODSA</name>
<proteinExistence type="predicted"/>
<sequence length="140" mass="15568">MLKQLKQAVQGAVAPDPLSDYKLSDTARHVGFQRLLRAVDATERPTSGAVTVFVWSNQHALERCGGNQDVYRYALQKVREGVQALTRVRHPNVLRVVLPWTEDKSRHRCVFVTECVERWIGGSADDSTKLGSSSTTQSSS</sequence>
<dbReference type="EMBL" id="CYKH01001902">
    <property type="protein sequence ID" value="CUG91272.1"/>
    <property type="molecule type" value="Genomic_DNA"/>
</dbReference>
<accession>A0A0S4JM21</accession>
<feature type="non-terminal residue" evidence="1">
    <location>
        <position position="140"/>
    </location>
</feature>
<reference evidence="2" key="1">
    <citation type="submission" date="2015-09" db="EMBL/GenBank/DDBJ databases">
        <authorList>
            <consortium name="Pathogen Informatics"/>
        </authorList>
    </citation>
    <scope>NUCLEOTIDE SEQUENCE [LARGE SCALE GENOMIC DNA]</scope>
    <source>
        <strain evidence="2">Lake Konstanz</strain>
    </source>
</reference>
<keyword evidence="2" id="KW-1185">Reference proteome</keyword>
<gene>
    <name evidence="1" type="ORF">BSAL_31060</name>
</gene>
<dbReference type="Proteomes" id="UP000051952">
    <property type="component" value="Unassembled WGS sequence"/>
</dbReference>